<protein>
    <submittedName>
        <fullName evidence="1">Uncharacterized protein</fullName>
    </submittedName>
</protein>
<evidence type="ECO:0000313" key="1">
    <source>
        <dbReference type="EMBL" id="DAF62055.1"/>
    </source>
</evidence>
<reference evidence="1" key="1">
    <citation type="journal article" date="2021" name="Proc. Natl. Acad. Sci. U.S.A.">
        <title>A Catalog of Tens of Thousands of Viruses from Human Metagenomes Reveals Hidden Associations with Chronic Diseases.</title>
        <authorList>
            <person name="Tisza M.J."/>
            <person name="Buck C.B."/>
        </authorList>
    </citation>
    <scope>NUCLEOTIDE SEQUENCE</scope>
    <source>
        <strain evidence="1">CtL4h4</strain>
    </source>
</reference>
<proteinExistence type="predicted"/>
<dbReference type="EMBL" id="BK032819">
    <property type="protein sequence ID" value="DAF62055.1"/>
    <property type="molecule type" value="Genomic_DNA"/>
</dbReference>
<organism evidence="1">
    <name type="scientific">Phage sp. ctL4h4</name>
    <dbReference type="NCBI Taxonomy" id="2828005"/>
    <lineage>
        <taxon>Viruses</taxon>
    </lineage>
</organism>
<name>A0A8S5TGE2_9VIRU</name>
<accession>A0A8S5TGE2</accession>
<sequence>MLTCEQNLKSVDGSSENDLLYVEYTDSDNGLDIVFIDGNNVKSMNFKINREEGEWRIAIKSAHDYRVYGFHYVNQGQWRYGRHSDWAEMFILPKGDSKKAFEYIDNLFKNFKDKNEKEDNSETMPAAEKWVKKGLPCTYRSGIWNKGKLISKSEAEKLFYSGKYSWGKGYYELKWENLNGKRTLAFIATSASDMW</sequence>